<reference evidence="2 3" key="2">
    <citation type="journal article" date="2016" name="Genome Announc.">
        <title>Draft Genome Sequence of Erythromycin- and Oxytetracycline-Sensitive Nocardia seriolae Strain U-1 (NBRC 110359).</title>
        <authorList>
            <person name="Imajoh M."/>
            <person name="Sukeda M."/>
            <person name="Shimizu M."/>
            <person name="Yamane J."/>
            <person name="Ohnishi K."/>
            <person name="Oshima S."/>
        </authorList>
    </citation>
    <scope>NUCLEOTIDE SEQUENCE [LARGE SCALE GENOMIC DNA]</scope>
    <source>
        <strain evidence="2 3">U-1</strain>
    </source>
</reference>
<dbReference type="AlphaFoldDB" id="A0ABC9Z2Q8"/>
<evidence type="ECO:0000313" key="3">
    <source>
        <dbReference type="Proteomes" id="UP000037179"/>
    </source>
</evidence>
<comment type="caution">
    <text evidence="2">The sequence shown here is derived from an EMBL/GenBank/DDBJ whole genome shotgun (WGS) entry which is preliminary data.</text>
</comment>
<sequence>MSAWKALPALRFGGFPADGGSVSRVGEGGGAESTPLSVIVTKGSFVFEGTPGAQGAQGIDPVRRRRFGRP</sequence>
<dbReference type="Proteomes" id="UP000037179">
    <property type="component" value="Unassembled WGS sequence"/>
</dbReference>
<proteinExistence type="predicted"/>
<organism evidence="2 3">
    <name type="scientific">Nocardia seriolae</name>
    <dbReference type="NCBI Taxonomy" id="37332"/>
    <lineage>
        <taxon>Bacteria</taxon>
        <taxon>Bacillati</taxon>
        <taxon>Actinomycetota</taxon>
        <taxon>Actinomycetes</taxon>
        <taxon>Mycobacteriales</taxon>
        <taxon>Nocardiaceae</taxon>
        <taxon>Nocardia</taxon>
    </lineage>
</organism>
<protein>
    <submittedName>
        <fullName evidence="2">Uncharacterized protein</fullName>
    </submittedName>
</protein>
<name>A0ABC9Z2Q8_9NOCA</name>
<accession>A0ABC9Z2Q8</accession>
<feature type="region of interest" description="Disordered" evidence="1">
    <location>
        <begin position="50"/>
        <end position="70"/>
    </location>
</feature>
<keyword evidence="3" id="KW-1185">Reference proteome</keyword>
<gene>
    <name evidence="2" type="ORF">NSK11_contig00138-0019</name>
</gene>
<dbReference type="EMBL" id="BBYQ01000138">
    <property type="protein sequence ID" value="GAP32039.1"/>
    <property type="molecule type" value="Genomic_DNA"/>
</dbReference>
<evidence type="ECO:0000256" key="1">
    <source>
        <dbReference type="SAM" id="MobiDB-lite"/>
    </source>
</evidence>
<reference evidence="3" key="1">
    <citation type="submission" date="2015-07" db="EMBL/GenBank/DDBJ databases">
        <title>Nocardia seriolae U-1 whole genome shotgun sequence.</title>
        <authorList>
            <person name="Imajoh M."/>
            <person name="Fukumoto Y."/>
            <person name="Sukeda M."/>
            <person name="Yamane J."/>
            <person name="Yamasaki K."/>
            <person name="Shimizu M."/>
            <person name="Ohnishi K."/>
            <person name="Oshima S."/>
        </authorList>
    </citation>
    <scope>NUCLEOTIDE SEQUENCE [LARGE SCALE GENOMIC DNA]</scope>
    <source>
        <strain evidence="3">U-1</strain>
    </source>
</reference>
<evidence type="ECO:0000313" key="2">
    <source>
        <dbReference type="EMBL" id="GAP32039.1"/>
    </source>
</evidence>